<dbReference type="OrthoDB" id="5918957at2"/>
<dbReference type="AlphaFoldDB" id="A0A0L8V1E1"/>
<accession>A0A0L8V1E1</accession>
<sequence length="180" mass="20298">MFKFSGEVEKLKTQALILSGIALFISMTGALPGKIEIIGLNLEGNKTVAGWFLLVILALISIKFVVLSFLEIIKKLLPTWIDYKGKNIRGDTLGMTQAEINAEHDKHDDGYDEDVGTLSGEFHEIHYKRSLIDKSYRSRFVKVHNAWVYSSDFIFPLLFVIYSAVSLYTFLSTGVVHTFT</sequence>
<gene>
    <name evidence="1" type="ORF">CA163_11295</name>
</gene>
<dbReference type="GeneID" id="1189362"/>
<comment type="caution">
    <text evidence="1">The sequence shown here is derived from an EMBL/GenBank/DDBJ whole genome shotgun (WGS) entry which is preliminary data.</text>
</comment>
<protein>
    <submittedName>
        <fullName evidence="1">Uncharacterized protein</fullName>
    </submittedName>
</protein>
<evidence type="ECO:0000313" key="2">
    <source>
        <dbReference type="Proteomes" id="UP000214596"/>
    </source>
</evidence>
<name>A0A0L8V1E1_VIBPH</name>
<evidence type="ECO:0000313" key="1">
    <source>
        <dbReference type="EMBL" id="OXE32713.1"/>
    </source>
</evidence>
<dbReference type="RefSeq" id="WP_005483282.1">
    <property type="nucleotide sequence ID" value="NZ_CAMFGX010000016.1"/>
</dbReference>
<reference evidence="1 2" key="1">
    <citation type="journal article" date="2017" name="Appl. Environ. Microbiol.">
        <title>Parallel evolution of two clades of a major Atlantic endemic Vibrio parahaemolyticus pathogen lineage by independent acquisition of related pathogenicity islands.</title>
        <authorList>
            <person name="Xu F."/>
            <person name="Gonzalez-Escalona N."/>
            <person name="Drees K.P."/>
            <person name="Sebra R.P."/>
            <person name="Cooper V.S."/>
            <person name="Jones S.H."/>
            <person name="Whistler C.A."/>
        </authorList>
    </citation>
    <scope>NUCLEOTIDE SEQUENCE [LARGE SCALE GENOMIC DNA]</scope>
    <source>
        <strain evidence="1 2">MAVP-3</strain>
    </source>
</reference>
<dbReference type="EMBL" id="NIXT01000559">
    <property type="protein sequence ID" value="OXE32713.1"/>
    <property type="molecule type" value="Genomic_DNA"/>
</dbReference>
<dbReference type="STRING" id="670.ACZ92_17560"/>
<proteinExistence type="predicted"/>
<dbReference type="Proteomes" id="UP000214596">
    <property type="component" value="Unassembled WGS sequence"/>
</dbReference>
<organism evidence="1 2">
    <name type="scientific">Vibrio parahaemolyticus</name>
    <dbReference type="NCBI Taxonomy" id="670"/>
    <lineage>
        <taxon>Bacteria</taxon>
        <taxon>Pseudomonadati</taxon>
        <taxon>Pseudomonadota</taxon>
        <taxon>Gammaproteobacteria</taxon>
        <taxon>Vibrionales</taxon>
        <taxon>Vibrionaceae</taxon>
        <taxon>Vibrio</taxon>
    </lineage>
</organism>